<reference evidence="1" key="1">
    <citation type="submission" date="2020-11" db="EMBL/GenBank/DDBJ databases">
        <title>Sequencing the genomes of 1000 actinobacteria strains.</title>
        <authorList>
            <person name="Klenk H.-P."/>
        </authorList>
    </citation>
    <scope>NUCLEOTIDE SEQUENCE</scope>
    <source>
        <strain evidence="1">DSM 45356</strain>
    </source>
</reference>
<evidence type="ECO:0000313" key="1">
    <source>
        <dbReference type="EMBL" id="MBG6140252.1"/>
    </source>
</evidence>
<organism evidence="1 2">
    <name type="scientific">Longispora fulva</name>
    <dbReference type="NCBI Taxonomy" id="619741"/>
    <lineage>
        <taxon>Bacteria</taxon>
        <taxon>Bacillati</taxon>
        <taxon>Actinomycetota</taxon>
        <taxon>Actinomycetes</taxon>
        <taxon>Micromonosporales</taxon>
        <taxon>Micromonosporaceae</taxon>
        <taxon>Longispora</taxon>
    </lineage>
</organism>
<accession>A0A8J7KZ57</accession>
<dbReference type="RefSeq" id="WP_197006818.1">
    <property type="nucleotide sequence ID" value="NZ_BONS01000006.1"/>
</dbReference>
<keyword evidence="2" id="KW-1185">Reference proteome</keyword>
<protein>
    <submittedName>
        <fullName evidence="1">Uncharacterized protein</fullName>
    </submittedName>
</protein>
<dbReference type="EMBL" id="JADOUF010000001">
    <property type="protein sequence ID" value="MBG6140252.1"/>
    <property type="molecule type" value="Genomic_DNA"/>
</dbReference>
<evidence type="ECO:0000313" key="2">
    <source>
        <dbReference type="Proteomes" id="UP000622552"/>
    </source>
</evidence>
<sequence>MSKRSPEREQFYREVLTTAVEGGINYWITDFRSVERDADGWVTGLTVCDDEGVPRSCDIDGVARGWGLFQGLLKAGQHNGWGTSPDQLIERSGNFEDLDIDASNADDIVQLAIFGEIIYA</sequence>
<dbReference type="Proteomes" id="UP000622552">
    <property type="component" value="Unassembled WGS sequence"/>
</dbReference>
<comment type="caution">
    <text evidence="1">The sequence shown here is derived from an EMBL/GenBank/DDBJ whole genome shotgun (WGS) entry which is preliminary data.</text>
</comment>
<dbReference type="AlphaFoldDB" id="A0A8J7KZ57"/>
<proteinExistence type="predicted"/>
<name>A0A8J7KZ57_9ACTN</name>
<gene>
    <name evidence="1" type="ORF">IW245_006446</name>
</gene>